<sequence>MQGLFVIAKMLRNGSDVAMTSWQVKETHLENVLFASFYIVIFIFAVPGNALALGVFSRQKKISPSKVFLMNLAVADLSYVMVLPMRATYHLMDNDWPFGEILCLLIGYLFYLNMYCSLFFMACISLDRFLAVVLPVRSLVLRQRPLYTRVVSVVLWISLIVCSAPMLLSKKVLKVDNLTRTVCGQLYLEKTSAKALLPTAVAFLLPSIIILGSYILILHRLWSLRQPGKKSVERKAVKMITLILLNFSMTFIPYHINRFIYIQACRREDVDMASIVFSNRITSSLTCLSGVLDPVLYFFLAKTYQRSLVQLFCRRQKRQKKQNVNSASS</sequence>
<feature type="transmembrane region" description="Helical" evidence="10">
    <location>
        <begin position="239"/>
        <end position="261"/>
    </location>
</feature>
<evidence type="ECO:0000256" key="5">
    <source>
        <dbReference type="ARBA" id="ARBA00023136"/>
    </source>
</evidence>
<dbReference type="InterPro" id="IPR000276">
    <property type="entry name" value="GPCR_Rhodpsn"/>
</dbReference>
<keyword evidence="2 9" id="KW-0812">Transmembrane</keyword>
<proteinExistence type="inferred from homology"/>
<keyword evidence="8 9" id="KW-0807">Transducer</keyword>
<keyword evidence="7" id="KW-0325">Glycoprotein</keyword>
<feature type="transmembrane region" description="Helical" evidence="10">
    <location>
        <begin position="195"/>
        <end position="218"/>
    </location>
</feature>
<feature type="domain" description="G-protein coupled receptors family 1 profile" evidence="11">
    <location>
        <begin position="48"/>
        <end position="297"/>
    </location>
</feature>
<dbReference type="PANTHER" id="PTHR24232:SF105">
    <property type="entry name" value="URACIL NUCLEOTIDE_CYSTEINYL LEUKOTRIENE RECEPTOR-LIKE"/>
    <property type="match status" value="1"/>
</dbReference>
<evidence type="ECO:0000256" key="1">
    <source>
        <dbReference type="ARBA" id="ARBA00004141"/>
    </source>
</evidence>
<evidence type="ECO:0000256" key="8">
    <source>
        <dbReference type="ARBA" id="ARBA00023224"/>
    </source>
</evidence>
<feature type="transmembrane region" description="Helical" evidence="10">
    <location>
        <begin position="146"/>
        <end position="168"/>
    </location>
</feature>
<dbReference type="AlphaFoldDB" id="A0A3B3QA94"/>
<feature type="transmembrane region" description="Helical" evidence="10">
    <location>
        <begin position="105"/>
        <end position="126"/>
    </location>
</feature>
<feature type="transmembrane region" description="Helical" evidence="10">
    <location>
        <begin position="68"/>
        <end position="85"/>
    </location>
</feature>
<keyword evidence="13" id="KW-1185">Reference proteome</keyword>
<dbReference type="InterPro" id="IPR017452">
    <property type="entry name" value="GPCR_Rhodpsn_7TM"/>
</dbReference>
<reference evidence="12" key="2">
    <citation type="submission" date="2025-09" db="UniProtKB">
        <authorList>
            <consortium name="Ensembl"/>
        </authorList>
    </citation>
    <scope>IDENTIFICATION</scope>
</reference>
<dbReference type="PROSITE" id="PS50262">
    <property type="entry name" value="G_PROTEIN_RECEP_F1_2"/>
    <property type="match status" value="1"/>
</dbReference>
<evidence type="ECO:0000256" key="9">
    <source>
        <dbReference type="RuleBase" id="RU000688"/>
    </source>
</evidence>
<keyword evidence="4 9" id="KW-0297">G-protein coupled receptor</keyword>
<feature type="transmembrane region" description="Helical" evidence="10">
    <location>
        <begin position="281"/>
        <end position="300"/>
    </location>
</feature>
<keyword evidence="5 10" id="KW-0472">Membrane</keyword>
<dbReference type="GO" id="GO:0035025">
    <property type="term" value="P:positive regulation of Rho protein signal transduction"/>
    <property type="evidence" value="ECO:0007669"/>
    <property type="project" value="TreeGrafter"/>
</dbReference>
<dbReference type="PRINTS" id="PR01157">
    <property type="entry name" value="P2YPURNOCPTR"/>
</dbReference>
<evidence type="ECO:0000256" key="6">
    <source>
        <dbReference type="ARBA" id="ARBA00023170"/>
    </source>
</evidence>
<dbReference type="Ensembl" id="ENSPKIT00000027053.1">
    <property type="protein sequence ID" value="ENSPKIP00000003093.1"/>
    <property type="gene ID" value="ENSPKIG00000020737.1"/>
</dbReference>
<dbReference type="GeneTree" id="ENSGT01150000286998"/>
<keyword evidence="6 9" id="KW-0675">Receptor</keyword>
<keyword evidence="3 10" id="KW-1133">Transmembrane helix</keyword>
<dbReference type="GO" id="GO:0007200">
    <property type="term" value="P:phospholipase C-activating G protein-coupled receptor signaling pathway"/>
    <property type="evidence" value="ECO:0007669"/>
    <property type="project" value="TreeGrafter"/>
</dbReference>
<dbReference type="Proteomes" id="UP000261540">
    <property type="component" value="Unplaced"/>
</dbReference>
<dbReference type="SUPFAM" id="SSF81321">
    <property type="entry name" value="Family A G protein-coupled receptor-like"/>
    <property type="match status" value="1"/>
</dbReference>
<evidence type="ECO:0000313" key="13">
    <source>
        <dbReference type="Proteomes" id="UP000261540"/>
    </source>
</evidence>
<protein>
    <submittedName>
        <fullName evidence="12">G protein-coupled receptor 17</fullName>
    </submittedName>
</protein>
<evidence type="ECO:0000259" key="11">
    <source>
        <dbReference type="PROSITE" id="PS50262"/>
    </source>
</evidence>
<comment type="subcellular location">
    <subcellularLocation>
        <location evidence="1">Membrane</location>
        <topology evidence="1">Multi-pass membrane protein</topology>
    </subcellularLocation>
</comment>
<evidence type="ECO:0000256" key="4">
    <source>
        <dbReference type="ARBA" id="ARBA00023040"/>
    </source>
</evidence>
<evidence type="ECO:0000256" key="10">
    <source>
        <dbReference type="SAM" id="Phobius"/>
    </source>
</evidence>
<evidence type="ECO:0000256" key="3">
    <source>
        <dbReference type="ARBA" id="ARBA00022989"/>
    </source>
</evidence>
<dbReference type="Pfam" id="PF00001">
    <property type="entry name" value="7tm_1"/>
    <property type="match status" value="1"/>
</dbReference>
<organism evidence="12 13">
    <name type="scientific">Paramormyrops kingsleyae</name>
    <dbReference type="NCBI Taxonomy" id="1676925"/>
    <lineage>
        <taxon>Eukaryota</taxon>
        <taxon>Metazoa</taxon>
        <taxon>Chordata</taxon>
        <taxon>Craniata</taxon>
        <taxon>Vertebrata</taxon>
        <taxon>Euteleostomi</taxon>
        <taxon>Actinopterygii</taxon>
        <taxon>Neopterygii</taxon>
        <taxon>Teleostei</taxon>
        <taxon>Osteoglossocephala</taxon>
        <taxon>Osteoglossomorpha</taxon>
        <taxon>Osteoglossiformes</taxon>
        <taxon>Mormyridae</taxon>
        <taxon>Paramormyrops</taxon>
    </lineage>
</organism>
<comment type="similarity">
    <text evidence="9">Belongs to the G-protein coupled receptor 1 family.</text>
</comment>
<feature type="transmembrane region" description="Helical" evidence="10">
    <location>
        <begin position="32"/>
        <end position="56"/>
    </location>
</feature>
<evidence type="ECO:0000256" key="7">
    <source>
        <dbReference type="ARBA" id="ARBA00023180"/>
    </source>
</evidence>
<dbReference type="PANTHER" id="PTHR24232">
    <property type="entry name" value="G-PROTEIN COUPLED RECEPTOR"/>
    <property type="match status" value="1"/>
</dbReference>
<accession>A0A3B3QA94</accession>
<evidence type="ECO:0000313" key="12">
    <source>
        <dbReference type="Ensembl" id="ENSPKIP00000003093.1"/>
    </source>
</evidence>
<dbReference type="PRINTS" id="PR00237">
    <property type="entry name" value="GPCRRHODOPSN"/>
</dbReference>
<evidence type="ECO:0000256" key="2">
    <source>
        <dbReference type="ARBA" id="ARBA00022692"/>
    </source>
</evidence>
<dbReference type="PROSITE" id="PS00237">
    <property type="entry name" value="G_PROTEIN_RECEP_F1_1"/>
    <property type="match status" value="1"/>
</dbReference>
<dbReference type="Gene3D" id="1.20.1070.10">
    <property type="entry name" value="Rhodopsin 7-helix transmembrane proteins"/>
    <property type="match status" value="1"/>
</dbReference>
<dbReference type="GO" id="GO:0005886">
    <property type="term" value="C:plasma membrane"/>
    <property type="evidence" value="ECO:0007669"/>
    <property type="project" value="TreeGrafter"/>
</dbReference>
<name>A0A3B3QA94_9TELE</name>
<dbReference type="GO" id="GO:0004930">
    <property type="term" value="F:G protein-coupled receptor activity"/>
    <property type="evidence" value="ECO:0007669"/>
    <property type="project" value="UniProtKB-KW"/>
</dbReference>
<reference evidence="12" key="1">
    <citation type="submission" date="2025-08" db="UniProtKB">
        <authorList>
            <consortium name="Ensembl"/>
        </authorList>
    </citation>
    <scope>IDENTIFICATION</scope>
</reference>